<evidence type="ECO:0000313" key="5">
    <source>
        <dbReference type="Proteomes" id="UP000008792"/>
    </source>
</evidence>
<dbReference type="OrthoDB" id="10614428at2759"/>
<dbReference type="EMBL" id="CH940653">
    <property type="protein sequence ID" value="EDW62777.2"/>
    <property type="molecule type" value="Genomic_DNA"/>
</dbReference>
<dbReference type="Proteomes" id="UP000008792">
    <property type="component" value="Unassembled WGS sequence"/>
</dbReference>
<dbReference type="HOGENOM" id="CLU_2225967_0_0_1"/>
<reference evidence="2 5" key="1">
    <citation type="journal article" date="2007" name="Nature">
        <title>Evolution of genes and genomes on the Drosophila phylogeny.</title>
        <authorList>
            <consortium name="Drosophila 12 Genomes Consortium"/>
            <person name="Clark A.G."/>
            <person name="Eisen M.B."/>
            <person name="Smith D.R."/>
            <person name="Bergman C.M."/>
            <person name="Oliver B."/>
            <person name="Markow T.A."/>
            <person name="Kaufman T.C."/>
            <person name="Kellis M."/>
            <person name="Gelbart W."/>
            <person name="Iyer V.N."/>
            <person name="Pollard D.A."/>
            <person name="Sackton T.B."/>
            <person name="Larracuente A.M."/>
            <person name="Singh N.D."/>
            <person name="Abad J.P."/>
            <person name="Abt D.N."/>
            <person name="Adryan B."/>
            <person name="Aguade M."/>
            <person name="Akashi H."/>
            <person name="Anderson W.W."/>
            <person name="Aquadro C.F."/>
            <person name="Ardell D.H."/>
            <person name="Arguello R."/>
            <person name="Artieri C.G."/>
            <person name="Barbash D.A."/>
            <person name="Barker D."/>
            <person name="Barsanti P."/>
            <person name="Batterham P."/>
            <person name="Batzoglou S."/>
            <person name="Begun D."/>
            <person name="Bhutkar A."/>
            <person name="Blanco E."/>
            <person name="Bosak S.A."/>
            <person name="Bradley R.K."/>
            <person name="Brand A.D."/>
            <person name="Brent M.R."/>
            <person name="Brooks A.N."/>
            <person name="Brown R.H."/>
            <person name="Butlin R.K."/>
            <person name="Caggese C."/>
            <person name="Calvi B.R."/>
            <person name="Bernardo de Carvalho A."/>
            <person name="Caspi A."/>
            <person name="Castrezana S."/>
            <person name="Celniker S.E."/>
            <person name="Chang J.L."/>
            <person name="Chapple C."/>
            <person name="Chatterji S."/>
            <person name="Chinwalla A."/>
            <person name="Civetta A."/>
            <person name="Clifton S.W."/>
            <person name="Comeron J.M."/>
            <person name="Costello J.C."/>
            <person name="Coyne J.A."/>
            <person name="Daub J."/>
            <person name="David R.G."/>
            <person name="Delcher A.L."/>
            <person name="Delehaunty K."/>
            <person name="Do C.B."/>
            <person name="Ebling H."/>
            <person name="Edwards K."/>
            <person name="Eickbush T."/>
            <person name="Evans J.D."/>
            <person name="Filipski A."/>
            <person name="Findeiss S."/>
            <person name="Freyhult E."/>
            <person name="Fulton L."/>
            <person name="Fulton R."/>
            <person name="Garcia A.C."/>
            <person name="Gardiner A."/>
            <person name="Garfield D.A."/>
            <person name="Garvin B.E."/>
            <person name="Gibson G."/>
            <person name="Gilbert D."/>
            <person name="Gnerre S."/>
            <person name="Godfrey J."/>
            <person name="Good R."/>
            <person name="Gotea V."/>
            <person name="Gravely B."/>
            <person name="Greenberg A.J."/>
            <person name="Griffiths-Jones S."/>
            <person name="Gross S."/>
            <person name="Guigo R."/>
            <person name="Gustafson E.A."/>
            <person name="Haerty W."/>
            <person name="Hahn M.W."/>
            <person name="Halligan D.L."/>
            <person name="Halpern A.L."/>
            <person name="Halter G.M."/>
            <person name="Han M.V."/>
            <person name="Heger A."/>
            <person name="Hillier L."/>
            <person name="Hinrichs A.S."/>
            <person name="Holmes I."/>
            <person name="Hoskins R.A."/>
            <person name="Hubisz M.J."/>
            <person name="Hultmark D."/>
            <person name="Huntley M.A."/>
            <person name="Jaffe D.B."/>
            <person name="Jagadeeshan S."/>
            <person name="Jeck W.R."/>
            <person name="Johnson J."/>
            <person name="Jones C.D."/>
            <person name="Jordan W.C."/>
            <person name="Karpen G.H."/>
            <person name="Kataoka E."/>
            <person name="Keightley P.D."/>
            <person name="Kheradpour P."/>
            <person name="Kirkness E.F."/>
            <person name="Koerich L.B."/>
            <person name="Kristiansen K."/>
            <person name="Kudrna D."/>
            <person name="Kulathinal R.J."/>
            <person name="Kumar S."/>
            <person name="Kwok R."/>
            <person name="Lander E."/>
            <person name="Langley C.H."/>
            <person name="Lapoint R."/>
            <person name="Lazzaro B.P."/>
            <person name="Lee S.J."/>
            <person name="Levesque L."/>
            <person name="Li R."/>
            <person name="Lin C.F."/>
            <person name="Lin M.F."/>
            <person name="Lindblad-Toh K."/>
            <person name="Llopart A."/>
            <person name="Long M."/>
            <person name="Low L."/>
            <person name="Lozovsky E."/>
            <person name="Lu J."/>
            <person name="Luo M."/>
            <person name="Machado C.A."/>
            <person name="Makalowski W."/>
            <person name="Marzo M."/>
            <person name="Matsuda M."/>
            <person name="Matzkin L."/>
            <person name="McAllister B."/>
            <person name="McBride C.S."/>
            <person name="McKernan B."/>
            <person name="McKernan K."/>
            <person name="Mendez-Lago M."/>
            <person name="Minx P."/>
            <person name="Mollenhauer M.U."/>
            <person name="Montooth K."/>
            <person name="Mount S.M."/>
            <person name="Mu X."/>
            <person name="Myers E."/>
            <person name="Negre B."/>
            <person name="Newfeld S."/>
            <person name="Nielsen R."/>
            <person name="Noor M.A."/>
            <person name="O'Grady P."/>
            <person name="Pachter L."/>
            <person name="Papaceit M."/>
            <person name="Parisi M.J."/>
            <person name="Parisi M."/>
            <person name="Parts L."/>
            <person name="Pedersen J.S."/>
            <person name="Pesole G."/>
            <person name="Phillippy A.M."/>
            <person name="Ponting C.P."/>
            <person name="Pop M."/>
            <person name="Porcelli D."/>
            <person name="Powell J.R."/>
            <person name="Prohaska S."/>
            <person name="Pruitt K."/>
            <person name="Puig M."/>
            <person name="Quesneville H."/>
            <person name="Ram K.R."/>
            <person name="Rand D."/>
            <person name="Rasmussen M.D."/>
            <person name="Reed L.K."/>
            <person name="Reenan R."/>
            <person name="Reily A."/>
            <person name="Remington K.A."/>
            <person name="Rieger T.T."/>
            <person name="Ritchie M.G."/>
            <person name="Robin C."/>
            <person name="Rogers Y.H."/>
            <person name="Rohde C."/>
            <person name="Rozas J."/>
            <person name="Rubenfield M.J."/>
            <person name="Ruiz A."/>
            <person name="Russo S."/>
            <person name="Salzberg S.L."/>
            <person name="Sanchez-Gracia A."/>
            <person name="Saranga D.J."/>
            <person name="Sato H."/>
            <person name="Schaeffer S.W."/>
            <person name="Schatz M.C."/>
            <person name="Schlenke T."/>
            <person name="Schwartz R."/>
            <person name="Segarra C."/>
            <person name="Singh R.S."/>
            <person name="Sirot L."/>
            <person name="Sirota M."/>
            <person name="Sisneros N.B."/>
            <person name="Smith C.D."/>
            <person name="Smith T.F."/>
            <person name="Spieth J."/>
            <person name="Stage D.E."/>
            <person name="Stark A."/>
            <person name="Stephan W."/>
            <person name="Strausberg R.L."/>
            <person name="Strempel S."/>
            <person name="Sturgill D."/>
            <person name="Sutton G."/>
            <person name="Sutton G.G."/>
            <person name="Tao W."/>
            <person name="Teichmann S."/>
            <person name="Tobari Y.N."/>
            <person name="Tomimura Y."/>
            <person name="Tsolas J.M."/>
            <person name="Valente V.L."/>
            <person name="Venter E."/>
            <person name="Venter J.C."/>
            <person name="Vicario S."/>
            <person name="Vieira F.G."/>
            <person name="Vilella A.J."/>
            <person name="Villasante A."/>
            <person name="Walenz B."/>
            <person name="Wang J."/>
            <person name="Wasserman M."/>
            <person name="Watts T."/>
            <person name="Wilson D."/>
            <person name="Wilson R.K."/>
            <person name="Wing R.A."/>
            <person name="Wolfner M.F."/>
            <person name="Wong A."/>
            <person name="Wong G.K."/>
            <person name="Wu C.I."/>
            <person name="Wu G."/>
            <person name="Yamamoto D."/>
            <person name="Yang H.P."/>
            <person name="Yang S.P."/>
            <person name="Yorke J.A."/>
            <person name="Yoshida K."/>
            <person name="Zdobnov E."/>
            <person name="Zhang P."/>
            <person name="Zhang Y."/>
            <person name="Zimin A.V."/>
            <person name="Baldwin J."/>
            <person name="Abdouelleil A."/>
            <person name="Abdulkadir J."/>
            <person name="Abebe A."/>
            <person name="Abera B."/>
            <person name="Abreu J."/>
            <person name="Acer S.C."/>
            <person name="Aftuck L."/>
            <person name="Alexander A."/>
            <person name="An P."/>
            <person name="Anderson E."/>
            <person name="Anderson S."/>
            <person name="Arachi H."/>
            <person name="Azer M."/>
            <person name="Bachantsang P."/>
            <person name="Barry A."/>
            <person name="Bayul T."/>
            <person name="Berlin A."/>
            <person name="Bessette D."/>
            <person name="Bloom T."/>
            <person name="Blye J."/>
            <person name="Boguslavskiy L."/>
            <person name="Bonnet C."/>
            <person name="Boukhgalter B."/>
            <person name="Bourzgui I."/>
            <person name="Brown A."/>
            <person name="Cahill P."/>
            <person name="Channer S."/>
            <person name="Cheshatsang Y."/>
            <person name="Chuda L."/>
            <person name="Citroen M."/>
            <person name="Collymore A."/>
            <person name="Cooke P."/>
            <person name="Costello M."/>
            <person name="D'Aco K."/>
            <person name="Daza R."/>
            <person name="De Haan G."/>
            <person name="DeGray S."/>
            <person name="DeMaso C."/>
            <person name="Dhargay N."/>
            <person name="Dooley K."/>
            <person name="Dooley E."/>
            <person name="Doricent M."/>
            <person name="Dorje P."/>
            <person name="Dorjee K."/>
            <person name="Dupes A."/>
            <person name="Elong R."/>
            <person name="Falk J."/>
            <person name="Farina A."/>
            <person name="Faro S."/>
            <person name="Ferguson D."/>
            <person name="Fisher S."/>
            <person name="Foley C.D."/>
            <person name="Franke A."/>
            <person name="Friedrich D."/>
            <person name="Gadbois L."/>
            <person name="Gearin G."/>
            <person name="Gearin C.R."/>
            <person name="Giannoukos G."/>
            <person name="Goode T."/>
            <person name="Graham J."/>
            <person name="Grandbois E."/>
            <person name="Grewal S."/>
            <person name="Gyaltsen K."/>
            <person name="Hafez N."/>
            <person name="Hagos B."/>
            <person name="Hall J."/>
            <person name="Henson C."/>
            <person name="Hollinger A."/>
            <person name="Honan T."/>
            <person name="Huard M.D."/>
            <person name="Hughes L."/>
            <person name="Hurhula B."/>
            <person name="Husby M.E."/>
            <person name="Kamat A."/>
            <person name="Kanga B."/>
            <person name="Kashin S."/>
            <person name="Khazanovich D."/>
            <person name="Kisner P."/>
            <person name="Lance K."/>
            <person name="Lara M."/>
            <person name="Lee W."/>
            <person name="Lennon N."/>
            <person name="Letendre F."/>
            <person name="LeVine R."/>
            <person name="Lipovsky A."/>
            <person name="Liu X."/>
            <person name="Liu J."/>
            <person name="Liu S."/>
            <person name="Lokyitsang T."/>
            <person name="Lokyitsang Y."/>
            <person name="Lubonja R."/>
            <person name="Lui A."/>
            <person name="MacDonald P."/>
            <person name="Magnisalis V."/>
            <person name="Maru K."/>
            <person name="Matthews C."/>
            <person name="McCusker W."/>
            <person name="McDonough S."/>
            <person name="Mehta T."/>
            <person name="Meldrim J."/>
            <person name="Meneus L."/>
            <person name="Mihai O."/>
            <person name="Mihalev A."/>
            <person name="Mihova T."/>
            <person name="Mittelman R."/>
            <person name="Mlenga V."/>
            <person name="Montmayeur A."/>
            <person name="Mulrain L."/>
            <person name="Navidi A."/>
            <person name="Naylor J."/>
            <person name="Negash T."/>
            <person name="Nguyen T."/>
            <person name="Nguyen N."/>
            <person name="Nicol R."/>
            <person name="Norbu C."/>
            <person name="Norbu N."/>
            <person name="Novod N."/>
            <person name="O'Neill B."/>
            <person name="Osman S."/>
            <person name="Markiewicz E."/>
            <person name="Oyono O.L."/>
            <person name="Patti C."/>
            <person name="Phunkhang P."/>
            <person name="Pierre F."/>
            <person name="Priest M."/>
            <person name="Raghuraman S."/>
            <person name="Rege F."/>
            <person name="Reyes R."/>
            <person name="Rise C."/>
            <person name="Rogov P."/>
            <person name="Ross K."/>
            <person name="Ryan E."/>
            <person name="Settipalli S."/>
            <person name="Shea T."/>
            <person name="Sherpa N."/>
            <person name="Shi L."/>
            <person name="Shih D."/>
            <person name="Sparrow T."/>
            <person name="Spaulding J."/>
            <person name="Stalker J."/>
            <person name="Stange-Thomann N."/>
            <person name="Stavropoulos S."/>
            <person name="Stone C."/>
            <person name="Strader C."/>
            <person name="Tesfaye S."/>
            <person name="Thomson T."/>
            <person name="Thoulutsang Y."/>
            <person name="Thoulutsang D."/>
            <person name="Topham K."/>
            <person name="Topping I."/>
            <person name="Tsamla T."/>
            <person name="Vassiliev H."/>
            <person name="Vo A."/>
            <person name="Wangchuk T."/>
            <person name="Wangdi T."/>
            <person name="Weiand M."/>
            <person name="Wilkinson J."/>
            <person name="Wilson A."/>
            <person name="Yadav S."/>
            <person name="Young G."/>
            <person name="Yu Q."/>
            <person name="Zembek L."/>
            <person name="Zhong D."/>
            <person name="Zimmer A."/>
            <person name="Zwirko Z."/>
            <person name="Jaffe D.B."/>
            <person name="Alvarez P."/>
            <person name="Brockman W."/>
            <person name="Butler J."/>
            <person name="Chin C."/>
            <person name="Gnerre S."/>
            <person name="Grabherr M."/>
            <person name="Kleber M."/>
            <person name="Mauceli E."/>
            <person name="MacCallum I."/>
        </authorList>
    </citation>
    <scope>NUCLEOTIDE SEQUENCE [LARGE SCALE GENOMIC DNA]</scope>
    <source>
        <strain evidence="2">TSC#15010-1051.87</strain>
        <strain evidence="5">Tucson 15010-1051.87</strain>
    </source>
</reference>
<dbReference type="EMBL" id="CH940653">
    <property type="protein sequence ID" value="KRF80788.1"/>
    <property type="molecule type" value="Genomic_DNA"/>
</dbReference>
<organism evidence="2 5">
    <name type="scientific">Drosophila virilis</name>
    <name type="common">Fruit fly</name>
    <dbReference type="NCBI Taxonomy" id="7244"/>
    <lineage>
        <taxon>Eukaryota</taxon>
        <taxon>Metazoa</taxon>
        <taxon>Ecdysozoa</taxon>
        <taxon>Arthropoda</taxon>
        <taxon>Hexapoda</taxon>
        <taxon>Insecta</taxon>
        <taxon>Pterygota</taxon>
        <taxon>Neoptera</taxon>
        <taxon>Endopterygota</taxon>
        <taxon>Diptera</taxon>
        <taxon>Brachycera</taxon>
        <taxon>Muscomorpha</taxon>
        <taxon>Ephydroidea</taxon>
        <taxon>Drosophilidae</taxon>
        <taxon>Drosophila</taxon>
    </lineage>
</organism>
<reference evidence="2" key="2">
    <citation type="journal article" date="2008" name="Bioinformatics">
        <title>Assembly reconciliation.</title>
        <authorList>
            <person name="Zimin A.V."/>
            <person name="Smith D.R."/>
            <person name="Sutton G."/>
            <person name="Yorke J.A."/>
        </authorList>
    </citation>
    <scope>NUCLEOTIDE SEQUENCE</scope>
    <source>
        <strain evidence="2">TSC#15010-1051.87</strain>
    </source>
</reference>
<dbReference type="EMBL" id="CH940653">
    <property type="protein sequence ID" value="KRF80789.1"/>
    <property type="molecule type" value="Genomic_DNA"/>
</dbReference>
<feature type="region of interest" description="Disordered" evidence="1">
    <location>
        <begin position="1"/>
        <end position="20"/>
    </location>
</feature>
<sequence length="109" mass="12459">MFKMNVPHEAPSGELKKSKGSLDLNGRFIAEQLTKTETRHGSALPLDEKKKSHLIIEMKLAEKPSLRLCSKPPSDMEHFSMEHNFDAKDFLEMSESSLELIEEPHGRRQ</sequence>
<evidence type="ECO:0000313" key="2">
    <source>
        <dbReference type="EMBL" id="EDW62777.2"/>
    </source>
</evidence>
<evidence type="ECO:0000256" key="1">
    <source>
        <dbReference type="SAM" id="MobiDB-lite"/>
    </source>
</evidence>
<evidence type="ECO:0000313" key="3">
    <source>
        <dbReference type="EMBL" id="KRF80788.1"/>
    </source>
</evidence>
<keyword evidence="5" id="KW-1185">Reference proteome</keyword>
<accession>B4M7L0</accession>
<reference evidence="2" key="3">
    <citation type="submission" date="2008-06" db="EMBL/GenBank/DDBJ databases">
        <authorList>
            <consortium name="FlyBase"/>
        </authorList>
    </citation>
    <scope>NUCLEOTIDE SEQUENCE</scope>
    <source>
        <strain evidence="2">TSC#15010-1051.87</strain>
    </source>
</reference>
<protein>
    <submittedName>
        <fullName evidence="2">Uncharacterized protein, isoform A</fullName>
    </submittedName>
    <submittedName>
        <fullName evidence="3">Uncharacterized protein, isoform B</fullName>
    </submittedName>
    <submittedName>
        <fullName evidence="4">Uncharacterized protein, isoform C</fullName>
    </submittedName>
</protein>
<dbReference type="AlphaFoldDB" id="B4M7L0"/>
<gene>
    <name evidence="2" type="primary">Dvir\GJ17010</name>
    <name evidence="2" type="ORF">Dvir_GJ17010</name>
</gene>
<proteinExistence type="predicted"/>
<dbReference type="InParanoid" id="B4M7L0"/>
<name>B4M7L0_DROVI</name>
<evidence type="ECO:0000313" key="4">
    <source>
        <dbReference type="EMBL" id="KRF80789.1"/>
    </source>
</evidence>
<dbReference type="KEGG" id="dvi:6633696"/>